<dbReference type="SUPFAM" id="SSF55729">
    <property type="entry name" value="Acyl-CoA N-acyltransferases (Nat)"/>
    <property type="match status" value="1"/>
</dbReference>
<dbReference type="AlphaFoldDB" id="A0A7C9RPF9"/>
<dbReference type="CDD" id="cd04301">
    <property type="entry name" value="NAT_SF"/>
    <property type="match status" value="1"/>
</dbReference>
<dbReference type="InterPro" id="IPR016181">
    <property type="entry name" value="Acyl_CoA_acyltransferase"/>
</dbReference>
<accession>A0A7C9RPF9</accession>
<organism evidence="2 3">
    <name type="scientific">Lentzea alba</name>
    <dbReference type="NCBI Taxonomy" id="2714351"/>
    <lineage>
        <taxon>Bacteria</taxon>
        <taxon>Bacillati</taxon>
        <taxon>Actinomycetota</taxon>
        <taxon>Actinomycetes</taxon>
        <taxon>Pseudonocardiales</taxon>
        <taxon>Pseudonocardiaceae</taxon>
        <taxon>Lentzea</taxon>
    </lineage>
</organism>
<dbReference type="InterPro" id="IPR000182">
    <property type="entry name" value="GNAT_dom"/>
</dbReference>
<evidence type="ECO:0000313" key="2">
    <source>
        <dbReference type="EMBL" id="NGY59083.1"/>
    </source>
</evidence>
<comment type="caution">
    <text evidence="2">The sequence shown here is derived from an EMBL/GenBank/DDBJ whole genome shotgun (WGS) entry which is preliminary data.</text>
</comment>
<sequence length="154" mass="16783">MKAPLINLLGGNVILDLSDDSVLRELWAVQRLAYAVEAELIGFDGIPPLHETLEELRASEETFLGVYDEEGLAGAVSYQLVGSTVDICRLVVHPRAHRRGIASQLLDALPDGPQIVSTGTKNEPALNLYRRRGFVEVGTREIAPGVTITELSHE</sequence>
<name>A0A7C9RPF9_9PSEU</name>
<dbReference type="EMBL" id="JAAMPJ010000002">
    <property type="protein sequence ID" value="NGY59083.1"/>
    <property type="molecule type" value="Genomic_DNA"/>
</dbReference>
<protein>
    <submittedName>
        <fullName evidence="2">GNAT family N-acetyltransferase</fullName>
    </submittedName>
</protein>
<dbReference type="Gene3D" id="3.40.630.30">
    <property type="match status" value="1"/>
</dbReference>
<evidence type="ECO:0000259" key="1">
    <source>
        <dbReference type="PROSITE" id="PS51186"/>
    </source>
</evidence>
<dbReference type="Proteomes" id="UP000481360">
    <property type="component" value="Unassembled WGS sequence"/>
</dbReference>
<proteinExistence type="predicted"/>
<dbReference type="PROSITE" id="PS51186">
    <property type="entry name" value="GNAT"/>
    <property type="match status" value="1"/>
</dbReference>
<dbReference type="GO" id="GO:0016747">
    <property type="term" value="F:acyltransferase activity, transferring groups other than amino-acyl groups"/>
    <property type="evidence" value="ECO:0007669"/>
    <property type="project" value="InterPro"/>
</dbReference>
<evidence type="ECO:0000313" key="3">
    <source>
        <dbReference type="Proteomes" id="UP000481360"/>
    </source>
</evidence>
<keyword evidence="3" id="KW-1185">Reference proteome</keyword>
<dbReference type="Pfam" id="PF13508">
    <property type="entry name" value="Acetyltransf_7"/>
    <property type="match status" value="1"/>
</dbReference>
<feature type="domain" description="N-acetyltransferase" evidence="1">
    <location>
        <begin position="21"/>
        <end position="154"/>
    </location>
</feature>
<dbReference type="RefSeq" id="WP_166045151.1">
    <property type="nucleotide sequence ID" value="NZ_JAAMPJ010000002.1"/>
</dbReference>
<keyword evidence="2" id="KW-0808">Transferase</keyword>
<reference evidence="2 3" key="1">
    <citation type="submission" date="2020-03" db="EMBL/GenBank/DDBJ databases">
        <title>Isolation and identification of active actinomycetes.</title>
        <authorList>
            <person name="Sun X."/>
        </authorList>
    </citation>
    <scope>NUCLEOTIDE SEQUENCE [LARGE SCALE GENOMIC DNA]</scope>
    <source>
        <strain evidence="2 3">NEAU-D13</strain>
    </source>
</reference>
<gene>
    <name evidence="2" type="ORF">G7043_09105</name>
</gene>